<dbReference type="GO" id="GO:0010181">
    <property type="term" value="F:FMN binding"/>
    <property type="evidence" value="ECO:0007669"/>
    <property type="project" value="TreeGrafter"/>
</dbReference>
<gene>
    <name evidence="2" type="ORF">SAMN05443637_101118</name>
</gene>
<dbReference type="GO" id="GO:0016491">
    <property type="term" value="F:oxidoreductase activity"/>
    <property type="evidence" value="ECO:0007669"/>
    <property type="project" value="InterPro"/>
</dbReference>
<dbReference type="PANTHER" id="PTHR30543">
    <property type="entry name" value="CHROMATE REDUCTASE"/>
    <property type="match status" value="1"/>
</dbReference>
<evidence type="ECO:0000313" key="2">
    <source>
        <dbReference type="EMBL" id="SHJ92451.1"/>
    </source>
</evidence>
<accession>A0A1M6N9U2</accession>
<dbReference type="InterPro" id="IPR029039">
    <property type="entry name" value="Flavoprotein-like_sf"/>
</dbReference>
<protein>
    <submittedName>
        <fullName evidence="2">NAD(P)H-dependent FMN reductase</fullName>
    </submittedName>
</protein>
<evidence type="ECO:0000259" key="1">
    <source>
        <dbReference type="Pfam" id="PF03358"/>
    </source>
</evidence>
<dbReference type="GO" id="GO:0005829">
    <property type="term" value="C:cytosol"/>
    <property type="evidence" value="ECO:0007669"/>
    <property type="project" value="TreeGrafter"/>
</dbReference>
<dbReference type="EMBL" id="FRAP01000001">
    <property type="protein sequence ID" value="SHJ92451.1"/>
    <property type="molecule type" value="Genomic_DNA"/>
</dbReference>
<dbReference type="Gene3D" id="3.40.50.360">
    <property type="match status" value="1"/>
</dbReference>
<dbReference type="InterPro" id="IPR050712">
    <property type="entry name" value="NAD(P)H-dep_reductase"/>
</dbReference>
<organism evidence="2 3">
    <name type="scientific">Pseudonocardia thermophila</name>
    <dbReference type="NCBI Taxonomy" id="1848"/>
    <lineage>
        <taxon>Bacteria</taxon>
        <taxon>Bacillati</taxon>
        <taxon>Actinomycetota</taxon>
        <taxon>Actinomycetes</taxon>
        <taxon>Pseudonocardiales</taxon>
        <taxon>Pseudonocardiaceae</taxon>
        <taxon>Pseudonocardia</taxon>
    </lineage>
</organism>
<proteinExistence type="predicted"/>
<dbReference type="InterPro" id="IPR005025">
    <property type="entry name" value="FMN_Rdtase-like_dom"/>
</dbReference>
<dbReference type="RefSeq" id="WP_073454829.1">
    <property type="nucleotide sequence ID" value="NZ_CALGVN010000054.1"/>
</dbReference>
<keyword evidence="3" id="KW-1185">Reference proteome</keyword>
<dbReference type="SUPFAM" id="SSF52218">
    <property type="entry name" value="Flavoproteins"/>
    <property type="match status" value="1"/>
</dbReference>
<feature type="domain" description="NADPH-dependent FMN reductase-like" evidence="1">
    <location>
        <begin position="8"/>
        <end position="149"/>
    </location>
</feature>
<name>A0A1M6N9U2_PSETH</name>
<dbReference type="Proteomes" id="UP000184363">
    <property type="component" value="Unassembled WGS sequence"/>
</dbReference>
<reference evidence="2 3" key="1">
    <citation type="submission" date="2016-11" db="EMBL/GenBank/DDBJ databases">
        <authorList>
            <person name="Jaros S."/>
            <person name="Januszkiewicz K."/>
            <person name="Wedrychowicz H."/>
        </authorList>
    </citation>
    <scope>NUCLEOTIDE SEQUENCE [LARGE SCALE GENOMIC DNA]</scope>
    <source>
        <strain evidence="2 3">DSM 43832</strain>
    </source>
</reference>
<sequence>MTNDALTLAVLVGSTRPARRGPMVAAWVADAARRHPRFAQVDVIDLADLRLPLLDEPVPAVFGDYRNPHTLRWAETVRSYDAFVVVTPVHNASYPASLKNAVDYLYAEWNGVVVGFVGYGAHGGTRAIDHLRTVFAEVKAVTVPQEVSLELLADVDFNDAEPADPTAPGRLAPRPQQQDALDALLDAVAVWARPRAAVG</sequence>
<evidence type="ECO:0000313" key="3">
    <source>
        <dbReference type="Proteomes" id="UP000184363"/>
    </source>
</evidence>
<dbReference type="Pfam" id="PF03358">
    <property type="entry name" value="FMN_red"/>
    <property type="match status" value="1"/>
</dbReference>
<dbReference type="PANTHER" id="PTHR30543:SF21">
    <property type="entry name" value="NAD(P)H-DEPENDENT FMN REDUCTASE LOT6"/>
    <property type="match status" value="1"/>
</dbReference>
<dbReference type="AlphaFoldDB" id="A0A1M6N9U2"/>
<dbReference type="STRING" id="1848.SAMN05443637_101118"/>
<dbReference type="OrthoDB" id="9812295at2"/>